<keyword evidence="2" id="KW-1185">Reference proteome</keyword>
<reference evidence="1 2" key="1">
    <citation type="submission" date="2016-10" db="EMBL/GenBank/DDBJ databases">
        <authorList>
            <person name="de Groot N.N."/>
        </authorList>
    </citation>
    <scope>NUCLEOTIDE SEQUENCE [LARGE SCALE GENOMIC DNA]</scope>
    <source>
        <strain evidence="1 2">CGMCC 1.10836</strain>
    </source>
</reference>
<accession>A0A1H8MSL9</accession>
<gene>
    <name evidence="1" type="ORF">SAMN05216227_106013</name>
</gene>
<proteinExistence type="predicted"/>
<name>A0A1H8MSL9_9RHOB</name>
<evidence type="ECO:0000313" key="1">
    <source>
        <dbReference type="EMBL" id="SEO20234.1"/>
    </source>
</evidence>
<dbReference type="Proteomes" id="UP000183002">
    <property type="component" value="Unassembled WGS sequence"/>
</dbReference>
<sequence length="51" mass="5557">MLCCTVVGNPAKVKASLQALQARKQANEFIIVSDTFDANIRKYSLSLTVKA</sequence>
<protein>
    <submittedName>
        <fullName evidence="1">Uncharacterized protein</fullName>
    </submittedName>
</protein>
<dbReference type="AlphaFoldDB" id="A0A1H8MSL9"/>
<organism evidence="1 2">
    <name type="scientific">Pseudorhodobacter antarcticus</name>
    <dbReference type="NCBI Taxonomy" id="1077947"/>
    <lineage>
        <taxon>Bacteria</taxon>
        <taxon>Pseudomonadati</taxon>
        <taxon>Pseudomonadota</taxon>
        <taxon>Alphaproteobacteria</taxon>
        <taxon>Rhodobacterales</taxon>
        <taxon>Paracoccaceae</taxon>
        <taxon>Pseudorhodobacter</taxon>
    </lineage>
</organism>
<dbReference type="STRING" id="1077947.SAMN05216227_106013"/>
<dbReference type="EMBL" id="FOCO01000060">
    <property type="protein sequence ID" value="SEO20234.1"/>
    <property type="molecule type" value="Genomic_DNA"/>
</dbReference>
<evidence type="ECO:0000313" key="2">
    <source>
        <dbReference type="Proteomes" id="UP000183002"/>
    </source>
</evidence>